<organism evidence="2 3">
    <name type="scientific">Rhodonia placenta</name>
    <dbReference type="NCBI Taxonomy" id="104341"/>
    <lineage>
        <taxon>Eukaryota</taxon>
        <taxon>Fungi</taxon>
        <taxon>Dikarya</taxon>
        <taxon>Basidiomycota</taxon>
        <taxon>Agaricomycotina</taxon>
        <taxon>Agaricomycetes</taxon>
        <taxon>Polyporales</taxon>
        <taxon>Adustoporiaceae</taxon>
        <taxon>Rhodonia</taxon>
    </lineage>
</organism>
<proteinExistence type="predicted"/>
<accession>A0A8H7NR49</accession>
<name>A0A8H7NR49_9APHY</name>
<evidence type="ECO:0000313" key="2">
    <source>
        <dbReference type="EMBL" id="KAF9793962.1"/>
    </source>
</evidence>
<dbReference type="AlphaFoldDB" id="A0A8H7NR49"/>
<dbReference type="EMBL" id="JADOXO010001794">
    <property type="protein sequence ID" value="KAF9793962.1"/>
    <property type="molecule type" value="Genomic_DNA"/>
</dbReference>
<comment type="caution">
    <text evidence="2">The sequence shown here is derived from an EMBL/GenBank/DDBJ whole genome shotgun (WGS) entry which is preliminary data.</text>
</comment>
<protein>
    <submittedName>
        <fullName evidence="2">Uncharacterized protein</fullName>
    </submittedName>
</protein>
<gene>
    <name evidence="2" type="ORF">IEO21_11230</name>
</gene>
<dbReference type="Proteomes" id="UP000639403">
    <property type="component" value="Unassembled WGS sequence"/>
</dbReference>
<evidence type="ECO:0000256" key="1">
    <source>
        <dbReference type="SAM" id="MobiDB-lite"/>
    </source>
</evidence>
<feature type="region of interest" description="Disordered" evidence="1">
    <location>
        <begin position="29"/>
        <end position="59"/>
    </location>
</feature>
<sequence>MEPSLQPGQHALRQVASALQNHTLFPVCATRPSPASRVEVRPQTATTNADREHNTARCR</sequence>
<evidence type="ECO:0000313" key="3">
    <source>
        <dbReference type="Proteomes" id="UP000639403"/>
    </source>
</evidence>
<feature type="compositionally biased region" description="Basic and acidic residues" evidence="1">
    <location>
        <begin position="49"/>
        <end position="59"/>
    </location>
</feature>
<reference evidence="2" key="2">
    <citation type="journal article" name="Front. Microbiol.">
        <title>Degradative Capacity of Two Strains of Rhodonia placenta: From Phenotype to Genotype.</title>
        <authorList>
            <person name="Kolle M."/>
            <person name="Horta M.A.C."/>
            <person name="Nowrousian M."/>
            <person name="Ohm R.A."/>
            <person name="Benz J.P."/>
            <person name="Pilgard A."/>
        </authorList>
    </citation>
    <scope>NUCLEOTIDE SEQUENCE</scope>
    <source>
        <strain evidence="2">FPRL280</strain>
    </source>
</reference>
<reference evidence="2" key="1">
    <citation type="submission" date="2020-11" db="EMBL/GenBank/DDBJ databases">
        <authorList>
            <person name="Koelle M."/>
            <person name="Horta M.A.C."/>
            <person name="Nowrousian M."/>
            <person name="Ohm R.A."/>
            <person name="Benz P."/>
            <person name="Pilgard A."/>
        </authorList>
    </citation>
    <scope>NUCLEOTIDE SEQUENCE</scope>
    <source>
        <strain evidence="2">FPRL280</strain>
    </source>
</reference>